<keyword evidence="1" id="KW-1133">Transmembrane helix</keyword>
<keyword evidence="3" id="KW-1185">Reference proteome</keyword>
<dbReference type="Proteomes" id="UP000318927">
    <property type="component" value="Chromosome"/>
</dbReference>
<dbReference type="GO" id="GO:0005829">
    <property type="term" value="C:cytosol"/>
    <property type="evidence" value="ECO:0007669"/>
    <property type="project" value="TreeGrafter"/>
</dbReference>
<dbReference type="NCBIfam" id="NF033563">
    <property type="entry name" value="transpos_IS30"/>
    <property type="match status" value="1"/>
</dbReference>
<dbReference type="InterPro" id="IPR012337">
    <property type="entry name" value="RNaseH-like_sf"/>
</dbReference>
<gene>
    <name evidence="2" type="ORF">FRW55_01960</name>
</gene>
<dbReference type="InterPro" id="IPR036397">
    <property type="entry name" value="RNaseH_sf"/>
</dbReference>
<dbReference type="AlphaFoldDB" id="A0A5B8J793"/>
<reference evidence="2 3" key="1">
    <citation type="journal article" date="2019" name="Microbiol. Resour. Announc.">
        <title>Complete Genome Sequences of Three Mycoplasma anserisalpingitis (Mycoplasma sp. 1220) Strains.</title>
        <authorList>
            <person name="Grozner D."/>
            <person name="Forro B."/>
            <person name="Kovacs A.B."/>
            <person name="Marton S."/>
            <person name="Banyai K."/>
            <person name="Kreizinger Z."/>
            <person name="Sulyok K.M."/>
            <person name="Gyuranecz M."/>
        </authorList>
    </citation>
    <scope>NUCLEOTIDE SEQUENCE [LARGE SCALE GENOMIC DNA]</scope>
    <source>
        <strain evidence="2 3">ATCC:BAA-2147</strain>
    </source>
</reference>
<evidence type="ECO:0000256" key="1">
    <source>
        <dbReference type="SAM" id="Phobius"/>
    </source>
</evidence>
<feature type="transmembrane region" description="Helical" evidence="1">
    <location>
        <begin position="21"/>
        <end position="40"/>
    </location>
</feature>
<dbReference type="SUPFAM" id="SSF53098">
    <property type="entry name" value="Ribonuclease H-like"/>
    <property type="match status" value="1"/>
</dbReference>
<dbReference type="InterPro" id="IPR051917">
    <property type="entry name" value="Transposase-Integrase"/>
</dbReference>
<dbReference type="GO" id="GO:0004803">
    <property type="term" value="F:transposase activity"/>
    <property type="evidence" value="ECO:0007669"/>
    <property type="project" value="TreeGrafter"/>
</dbReference>
<dbReference type="GO" id="GO:0003676">
    <property type="term" value="F:nucleic acid binding"/>
    <property type="evidence" value="ECO:0007669"/>
    <property type="project" value="InterPro"/>
</dbReference>
<evidence type="ECO:0000313" key="3">
    <source>
        <dbReference type="Proteomes" id="UP000318927"/>
    </source>
</evidence>
<proteinExistence type="predicted"/>
<name>A0A5B8J793_9MOLU</name>
<keyword evidence="1" id="KW-0812">Transmembrane</keyword>
<dbReference type="OrthoDB" id="398176at2"/>
<dbReference type="PANTHER" id="PTHR10948:SF23">
    <property type="entry name" value="TRANSPOSASE INSI FOR INSERTION SEQUENCE ELEMENT IS30A-RELATED"/>
    <property type="match status" value="1"/>
</dbReference>
<dbReference type="GO" id="GO:0032196">
    <property type="term" value="P:transposition"/>
    <property type="evidence" value="ECO:0007669"/>
    <property type="project" value="TreeGrafter"/>
</dbReference>
<sequence length="441" mass="51860">MCRIRKYSKIVFLKNVKKNSHTTIAVWLFYIFGPFSKIIVQKNKKGTNMIIANIKNSLKEVVCIKTKEKHLPNNHYLIKNSEEEIRILHSKVINTRLLKANQMNILHLNECLRLFKEGKNFSQVSEMIGFQTHTIKKLLKISTTNQGDFVKKYKKVCRNCDQYINYVNYIDFQLIAEHLMLYKSKRTRLHSKTIQNKWRDFIRFWKSEVSYYRKNRFNKDFTKRAIKVSAKALVNKFKNLFPNSFCPTPSAVYKCLKSNQFNLSIDILLFLSVGKYHKKTKKVQKSSLKNAVSIHQRPDEANHRLEEGHFELDTVIGQSKDKNCLVTLLDRKTRKLYVILARKTSESVKDALLKMIKINSIKITTLTVDNGSENVRLHEVISNNNLFKCDAYCSYQKGSIENIHRHIRRFIPKGVSMDKFTNKQIYAMSKRINEYLTLINQ</sequence>
<accession>A0A5B8J793</accession>
<keyword evidence="1" id="KW-0472">Membrane</keyword>
<dbReference type="Gene3D" id="3.30.420.10">
    <property type="entry name" value="Ribonuclease H-like superfamily/Ribonuclease H"/>
    <property type="match status" value="1"/>
</dbReference>
<dbReference type="EMBL" id="CP042295">
    <property type="protein sequence ID" value="QDY86922.1"/>
    <property type="molecule type" value="Genomic_DNA"/>
</dbReference>
<organism evidence="2 3">
    <name type="scientific">Mycoplasma anserisalpingitidis</name>
    <dbReference type="NCBI Taxonomy" id="519450"/>
    <lineage>
        <taxon>Bacteria</taxon>
        <taxon>Bacillati</taxon>
        <taxon>Mycoplasmatota</taxon>
        <taxon>Mollicutes</taxon>
        <taxon>Mycoplasmataceae</taxon>
        <taxon>Mycoplasma</taxon>
    </lineage>
</organism>
<protein>
    <submittedName>
        <fullName evidence="2">IS30 family transposase</fullName>
    </submittedName>
</protein>
<dbReference type="InterPro" id="IPR053392">
    <property type="entry name" value="Transposase_IS30-like"/>
</dbReference>
<dbReference type="KEGG" id="mans:FRW55_01960"/>
<dbReference type="PANTHER" id="PTHR10948">
    <property type="entry name" value="TRANSPOSASE"/>
    <property type="match status" value="1"/>
</dbReference>
<evidence type="ECO:0000313" key="2">
    <source>
        <dbReference type="EMBL" id="QDY86922.1"/>
    </source>
</evidence>